<dbReference type="EMBL" id="CP092109">
    <property type="protein sequence ID" value="UWZ80491.1"/>
    <property type="molecule type" value="Genomic_DNA"/>
</dbReference>
<sequence length="88" mass="10326">MTLFFLILVLGFGIINYLCSIVIMRELAREKNSTLAFDLRWYVMKNLRRYRDMTREKYGRVGPAYYGYLASSACLFLSVVLLLDSLIR</sequence>
<reference evidence="2" key="1">
    <citation type="journal article" date="2022" name="Environ. Microbiol.">
        <title>Geoalkalibacter halelectricus SAP #1 sp. nov. possessing extracellular electron transfer and mineral#reducing capabilities from a haloalkaline environment.</title>
        <authorList>
            <person name="Yadav S."/>
            <person name="Singh R."/>
            <person name="Sundharam S.S."/>
            <person name="Chaudhary S."/>
            <person name="Krishnamurthi S."/>
            <person name="Patil S.A."/>
        </authorList>
    </citation>
    <scope>NUCLEOTIDE SEQUENCE</scope>
    <source>
        <strain evidence="2">SAP-1</strain>
    </source>
</reference>
<evidence type="ECO:0000313" key="2">
    <source>
        <dbReference type="EMBL" id="UWZ80491.1"/>
    </source>
</evidence>
<keyword evidence="1" id="KW-1133">Transmembrane helix</keyword>
<dbReference type="Proteomes" id="UP001060414">
    <property type="component" value="Chromosome"/>
</dbReference>
<evidence type="ECO:0000313" key="3">
    <source>
        <dbReference type="Proteomes" id="UP001060414"/>
    </source>
</evidence>
<evidence type="ECO:0000256" key="1">
    <source>
        <dbReference type="SAM" id="Phobius"/>
    </source>
</evidence>
<keyword evidence="1" id="KW-0812">Transmembrane</keyword>
<gene>
    <name evidence="2" type="ORF">L9S41_03605</name>
</gene>
<feature type="transmembrane region" description="Helical" evidence="1">
    <location>
        <begin position="65"/>
        <end position="83"/>
    </location>
</feature>
<protein>
    <submittedName>
        <fullName evidence="2">Uncharacterized protein</fullName>
    </submittedName>
</protein>
<proteinExistence type="predicted"/>
<organism evidence="2 3">
    <name type="scientific">Geoalkalibacter halelectricus</name>
    <dbReference type="NCBI Taxonomy" id="2847045"/>
    <lineage>
        <taxon>Bacteria</taxon>
        <taxon>Pseudomonadati</taxon>
        <taxon>Thermodesulfobacteriota</taxon>
        <taxon>Desulfuromonadia</taxon>
        <taxon>Desulfuromonadales</taxon>
        <taxon>Geoalkalibacteraceae</taxon>
        <taxon>Geoalkalibacter</taxon>
    </lineage>
</organism>
<keyword evidence="1" id="KW-0472">Membrane</keyword>
<accession>A0ABY5ZMY6</accession>
<dbReference type="RefSeq" id="WP_260748847.1">
    <property type="nucleotide sequence ID" value="NZ_CP092109.1"/>
</dbReference>
<keyword evidence="3" id="KW-1185">Reference proteome</keyword>
<name>A0ABY5ZMY6_9BACT</name>
<feature type="transmembrane region" description="Helical" evidence="1">
    <location>
        <begin position="6"/>
        <end position="24"/>
    </location>
</feature>